<proteinExistence type="predicted"/>
<dbReference type="InterPro" id="IPR036047">
    <property type="entry name" value="F-box-like_dom_sf"/>
</dbReference>
<evidence type="ECO:0000259" key="1">
    <source>
        <dbReference type="PROSITE" id="PS50181"/>
    </source>
</evidence>
<name>A0A168HR94_MUCCL</name>
<dbReference type="Pfam" id="PF12937">
    <property type="entry name" value="F-box-like"/>
    <property type="match status" value="1"/>
</dbReference>
<dbReference type="Gene3D" id="1.20.1280.50">
    <property type="match status" value="1"/>
</dbReference>
<protein>
    <recommendedName>
        <fullName evidence="1">F-box domain-containing protein</fullName>
    </recommendedName>
</protein>
<organism evidence="2 3">
    <name type="scientific">Mucor lusitanicus CBS 277.49</name>
    <dbReference type="NCBI Taxonomy" id="747725"/>
    <lineage>
        <taxon>Eukaryota</taxon>
        <taxon>Fungi</taxon>
        <taxon>Fungi incertae sedis</taxon>
        <taxon>Mucoromycota</taxon>
        <taxon>Mucoromycotina</taxon>
        <taxon>Mucoromycetes</taxon>
        <taxon>Mucorales</taxon>
        <taxon>Mucorineae</taxon>
        <taxon>Mucoraceae</taxon>
        <taxon>Mucor</taxon>
    </lineage>
</organism>
<sequence length="351" mass="40489">MNSIPTDILPNIFSFIDSISQLATCRLVCRVWDLFAEEAMLGRKIDIWQIEKAWAFYDHLVQKPSKGRFVKHLDIGKLDVGTHELHRRLLRLIFTSNLEILKGQNCQSDFYDEMIRIAKESPAKFRKLKVIPHPLSFTGSYRDAAMLFKDTLQDVLVNDVDMLHTGEHDLKYLKQFKRLTSFAFYFSSIEFLEYVDALLGALPQVKEIKLYITSAADEWAMERGMEYLDQIPKNRSLKTLKVTTESAAIICVLMTKFASLESLELDLEIENIELDVPYAVMLTTKPVPCLDYSFMVLKDDDFMRKEDIEKVFGMSAASITDVPRLVTNMFFGDRIENDTGVYAVKVKRTKM</sequence>
<evidence type="ECO:0000313" key="3">
    <source>
        <dbReference type="Proteomes" id="UP000077051"/>
    </source>
</evidence>
<dbReference type="PROSITE" id="PS50181">
    <property type="entry name" value="FBOX"/>
    <property type="match status" value="1"/>
</dbReference>
<comment type="caution">
    <text evidence="2">The sequence shown here is derived from an EMBL/GenBank/DDBJ whole genome shotgun (WGS) entry which is preliminary data.</text>
</comment>
<dbReference type="InterPro" id="IPR001810">
    <property type="entry name" value="F-box_dom"/>
</dbReference>
<evidence type="ECO:0000313" key="2">
    <source>
        <dbReference type="EMBL" id="OAC99087.1"/>
    </source>
</evidence>
<gene>
    <name evidence="2" type="ORF">MUCCIDRAFT_114266</name>
</gene>
<dbReference type="AlphaFoldDB" id="A0A168HR94"/>
<dbReference type="SUPFAM" id="SSF81383">
    <property type="entry name" value="F-box domain"/>
    <property type="match status" value="1"/>
</dbReference>
<dbReference type="OrthoDB" id="2278249at2759"/>
<dbReference type="Proteomes" id="UP000077051">
    <property type="component" value="Unassembled WGS sequence"/>
</dbReference>
<reference evidence="2 3" key="1">
    <citation type="submission" date="2015-06" db="EMBL/GenBank/DDBJ databases">
        <title>Expansion of signal transduction pathways in fungi by whole-genome duplication.</title>
        <authorList>
            <consortium name="DOE Joint Genome Institute"/>
            <person name="Corrochano L.M."/>
            <person name="Kuo A."/>
            <person name="Marcet-Houben M."/>
            <person name="Polaino S."/>
            <person name="Salamov A."/>
            <person name="Villalobos J.M."/>
            <person name="Alvarez M.I."/>
            <person name="Avalos J."/>
            <person name="Benito E.P."/>
            <person name="Benoit I."/>
            <person name="Burger G."/>
            <person name="Camino L.P."/>
            <person name="Canovas D."/>
            <person name="Cerda-Olmedo E."/>
            <person name="Cheng J.-F."/>
            <person name="Dominguez A."/>
            <person name="Elias M."/>
            <person name="Eslava A.P."/>
            <person name="Glaser F."/>
            <person name="Grimwood J."/>
            <person name="Gutierrez G."/>
            <person name="Heitman J."/>
            <person name="Henrissat B."/>
            <person name="Iturriaga E.A."/>
            <person name="Lang B.F."/>
            <person name="Lavin J.L."/>
            <person name="Lee S."/>
            <person name="Li W."/>
            <person name="Lindquist E."/>
            <person name="Lopez-Garcia S."/>
            <person name="Luque E.M."/>
            <person name="Marcos A.T."/>
            <person name="Martin J."/>
            <person name="Mccluskey K."/>
            <person name="Medina H.R."/>
            <person name="Miralles-Duran A."/>
            <person name="Miyazaki A."/>
            <person name="Munoz-Torres E."/>
            <person name="Oguiza J.A."/>
            <person name="Ohm R."/>
            <person name="Olmedo M."/>
            <person name="Orejas M."/>
            <person name="Ortiz-Castellanos L."/>
            <person name="Pisabarro A.G."/>
            <person name="Rodriguez-Romero J."/>
            <person name="Ruiz-Herrera J."/>
            <person name="Ruiz-Vazquez R."/>
            <person name="Sanz C."/>
            <person name="Schackwitz W."/>
            <person name="Schmutz J."/>
            <person name="Shahriari M."/>
            <person name="Shelest E."/>
            <person name="Silva-Franco F."/>
            <person name="Soanes D."/>
            <person name="Syed K."/>
            <person name="Tagua V.G."/>
            <person name="Talbot N.J."/>
            <person name="Thon M."/>
            <person name="De Vries R.P."/>
            <person name="Wiebenga A."/>
            <person name="Yadav J.S."/>
            <person name="Braun E.L."/>
            <person name="Baker S."/>
            <person name="Garre V."/>
            <person name="Horwitz B."/>
            <person name="Torres-Martinez S."/>
            <person name="Idnurm A."/>
            <person name="Herrera-Estrella A."/>
            <person name="Gabaldon T."/>
            <person name="Grigoriev I.V."/>
        </authorList>
    </citation>
    <scope>NUCLEOTIDE SEQUENCE [LARGE SCALE GENOMIC DNA]</scope>
    <source>
        <strain evidence="2 3">CBS 277.49</strain>
    </source>
</reference>
<dbReference type="VEuPathDB" id="FungiDB:MUCCIDRAFT_114266"/>
<accession>A0A168HR94</accession>
<feature type="domain" description="F-box" evidence="1">
    <location>
        <begin position="1"/>
        <end position="45"/>
    </location>
</feature>
<keyword evidence="3" id="KW-1185">Reference proteome</keyword>
<dbReference type="EMBL" id="AMYB01000008">
    <property type="protein sequence ID" value="OAC99087.1"/>
    <property type="molecule type" value="Genomic_DNA"/>
</dbReference>